<gene>
    <name evidence="1" type="ORF">GWI33_018057</name>
</gene>
<reference evidence="1" key="1">
    <citation type="submission" date="2020-08" db="EMBL/GenBank/DDBJ databases">
        <title>Genome sequencing and assembly of the red palm weevil Rhynchophorus ferrugineus.</title>
        <authorList>
            <person name="Dias G.B."/>
            <person name="Bergman C.M."/>
            <person name="Manee M."/>
        </authorList>
    </citation>
    <scope>NUCLEOTIDE SEQUENCE</scope>
    <source>
        <strain evidence="1">AA-2017</strain>
        <tissue evidence="1">Whole larva</tissue>
    </source>
</reference>
<proteinExistence type="predicted"/>
<dbReference type="EMBL" id="JAACXV010014298">
    <property type="protein sequence ID" value="KAF7268861.1"/>
    <property type="molecule type" value="Genomic_DNA"/>
</dbReference>
<protein>
    <submittedName>
        <fullName evidence="1">Uncharacterized protein</fullName>
    </submittedName>
</protein>
<keyword evidence="2" id="KW-1185">Reference proteome</keyword>
<dbReference type="AlphaFoldDB" id="A0A834M5N9"/>
<accession>A0A834M5N9</accession>
<name>A0A834M5N9_RHYFE</name>
<comment type="caution">
    <text evidence="1">The sequence shown here is derived from an EMBL/GenBank/DDBJ whole genome shotgun (WGS) entry which is preliminary data.</text>
</comment>
<dbReference type="Proteomes" id="UP000625711">
    <property type="component" value="Unassembled WGS sequence"/>
</dbReference>
<evidence type="ECO:0000313" key="1">
    <source>
        <dbReference type="EMBL" id="KAF7268861.1"/>
    </source>
</evidence>
<sequence>MNDAPVDRRYDYVQVYQFLLIRGFVEPQRDWLALNSPPVIIDGGSCEVRRLVVDNSMEICRIAMALIFVLSGRGWK</sequence>
<evidence type="ECO:0000313" key="2">
    <source>
        <dbReference type="Proteomes" id="UP000625711"/>
    </source>
</evidence>
<organism evidence="1 2">
    <name type="scientific">Rhynchophorus ferrugineus</name>
    <name type="common">Red palm weevil</name>
    <name type="synonym">Curculio ferrugineus</name>
    <dbReference type="NCBI Taxonomy" id="354439"/>
    <lineage>
        <taxon>Eukaryota</taxon>
        <taxon>Metazoa</taxon>
        <taxon>Ecdysozoa</taxon>
        <taxon>Arthropoda</taxon>
        <taxon>Hexapoda</taxon>
        <taxon>Insecta</taxon>
        <taxon>Pterygota</taxon>
        <taxon>Neoptera</taxon>
        <taxon>Endopterygota</taxon>
        <taxon>Coleoptera</taxon>
        <taxon>Polyphaga</taxon>
        <taxon>Cucujiformia</taxon>
        <taxon>Curculionidae</taxon>
        <taxon>Dryophthorinae</taxon>
        <taxon>Rhynchophorus</taxon>
    </lineage>
</organism>